<dbReference type="PIRSF" id="PIRSF000350">
    <property type="entry name" value="Mercury_reductase_MerA"/>
    <property type="match status" value="1"/>
</dbReference>
<dbReference type="OrthoDB" id="4763248at2"/>
<dbReference type="InterPro" id="IPR016156">
    <property type="entry name" value="FAD/NAD-linked_Rdtase_dimer_sf"/>
</dbReference>
<dbReference type="GO" id="GO:0050660">
    <property type="term" value="F:flavin adenine dinucleotide binding"/>
    <property type="evidence" value="ECO:0007669"/>
    <property type="project" value="TreeGrafter"/>
</dbReference>
<dbReference type="Gene3D" id="3.30.390.30">
    <property type="match status" value="1"/>
</dbReference>
<feature type="domain" description="FAD/NAD(P)-binding" evidence="13">
    <location>
        <begin position="5"/>
        <end position="320"/>
    </location>
</feature>
<dbReference type="InterPro" id="IPR023753">
    <property type="entry name" value="FAD/NAD-binding_dom"/>
</dbReference>
<organism evidence="14 15">
    <name type="scientific">Tessaracoccus aquimaris</name>
    <dbReference type="NCBI Taxonomy" id="1332264"/>
    <lineage>
        <taxon>Bacteria</taxon>
        <taxon>Bacillati</taxon>
        <taxon>Actinomycetota</taxon>
        <taxon>Actinomycetes</taxon>
        <taxon>Propionibacteriales</taxon>
        <taxon>Propionibacteriaceae</taxon>
        <taxon>Tessaracoccus</taxon>
    </lineage>
</organism>
<keyword evidence="15" id="KW-1185">Reference proteome</keyword>
<dbReference type="Pfam" id="PF07992">
    <property type="entry name" value="Pyr_redox_2"/>
    <property type="match status" value="1"/>
</dbReference>
<evidence type="ECO:0000256" key="10">
    <source>
        <dbReference type="PIRSR" id="PIRSR000350-4"/>
    </source>
</evidence>
<dbReference type="STRING" id="1332264.BW730_08370"/>
<dbReference type="InterPro" id="IPR001100">
    <property type="entry name" value="Pyr_nuc-diS_OxRdtase"/>
</dbReference>
<keyword evidence="4 11" id="KW-0560">Oxidoreductase</keyword>
<evidence type="ECO:0000256" key="3">
    <source>
        <dbReference type="ARBA" id="ARBA00022827"/>
    </source>
</evidence>
<evidence type="ECO:0000259" key="12">
    <source>
        <dbReference type="Pfam" id="PF02852"/>
    </source>
</evidence>
<feature type="domain" description="Pyridine nucleotide-disulphide oxidoreductase dimerisation" evidence="12">
    <location>
        <begin position="346"/>
        <end position="454"/>
    </location>
</feature>
<keyword evidence="7 11" id="KW-0676">Redox-active center</keyword>
<feature type="binding site" evidence="9">
    <location>
        <position position="264"/>
    </location>
    <ligand>
        <name>NAD(+)</name>
        <dbReference type="ChEBI" id="CHEBI:57540"/>
    </ligand>
</feature>
<dbReference type="AlphaFoldDB" id="A0A1Q2CN18"/>
<comment type="similarity">
    <text evidence="1 11">Belongs to the class-I pyridine nucleotide-disulfide oxidoreductase family.</text>
</comment>
<dbReference type="PANTHER" id="PTHR22912:SF217">
    <property type="entry name" value="DIHYDROLIPOYL DEHYDROGENASE"/>
    <property type="match status" value="1"/>
</dbReference>
<feature type="binding site" evidence="9">
    <location>
        <begin position="178"/>
        <end position="185"/>
    </location>
    <ligand>
        <name>NAD(+)</name>
        <dbReference type="ChEBI" id="CHEBI:57540"/>
    </ligand>
</feature>
<evidence type="ECO:0000256" key="9">
    <source>
        <dbReference type="PIRSR" id="PIRSR000350-3"/>
    </source>
</evidence>
<evidence type="ECO:0000256" key="5">
    <source>
        <dbReference type="ARBA" id="ARBA00023027"/>
    </source>
</evidence>
<feature type="binding site" evidence="9">
    <location>
        <position position="114"/>
    </location>
    <ligand>
        <name>FAD</name>
        <dbReference type="ChEBI" id="CHEBI:57692"/>
    </ligand>
</feature>
<evidence type="ECO:0000256" key="11">
    <source>
        <dbReference type="RuleBase" id="RU003691"/>
    </source>
</evidence>
<evidence type="ECO:0000313" key="14">
    <source>
        <dbReference type="EMBL" id="AQP47504.1"/>
    </source>
</evidence>
<keyword evidence="9" id="KW-0547">Nucleotide-binding</keyword>
<accession>A0A1Q2CN18</accession>
<name>A0A1Q2CN18_9ACTN</name>
<dbReference type="PROSITE" id="PS00076">
    <property type="entry name" value="PYRIDINE_REDOX_1"/>
    <property type="match status" value="1"/>
</dbReference>
<dbReference type="KEGG" id="tes:BW730_08370"/>
<dbReference type="PROSITE" id="PS51257">
    <property type="entry name" value="PROKAR_LIPOPROTEIN"/>
    <property type="match status" value="1"/>
</dbReference>
<evidence type="ECO:0000256" key="6">
    <source>
        <dbReference type="ARBA" id="ARBA00023157"/>
    </source>
</evidence>
<dbReference type="Pfam" id="PF02852">
    <property type="entry name" value="Pyr_redox_dim"/>
    <property type="match status" value="1"/>
</dbReference>
<feature type="active site" description="Proton acceptor" evidence="8">
    <location>
        <position position="444"/>
    </location>
</feature>
<evidence type="ECO:0000259" key="13">
    <source>
        <dbReference type="Pfam" id="PF07992"/>
    </source>
</evidence>
<dbReference type="SUPFAM" id="SSF51905">
    <property type="entry name" value="FAD/NAD(P)-binding domain"/>
    <property type="match status" value="1"/>
</dbReference>
<evidence type="ECO:0000256" key="7">
    <source>
        <dbReference type="ARBA" id="ARBA00023284"/>
    </source>
</evidence>
<keyword evidence="3 9" id="KW-0274">FAD</keyword>
<feature type="disulfide bond" description="Redox-active" evidence="10">
    <location>
        <begin position="42"/>
        <end position="47"/>
    </location>
</feature>
<dbReference type="PRINTS" id="PR00368">
    <property type="entry name" value="FADPNR"/>
</dbReference>
<keyword evidence="5 9" id="KW-0520">NAD</keyword>
<dbReference type="Proteomes" id="UP000188145">
    <property type="component" value="Chromosome"/>
</dbReference>
<dbReference type="RefSeq" id="WP_077685835.1">
    <property type="nucleotide sequence ID" value="NZ_CP019606.1"/>
</dbReference>
<feature type="binding site" evidence="9">
    <location>
        <position position="305"/>
    </location>
    <ligand>
        <name>NAD(+)</name>
        <dbReference type="ChEBI" id="CHEBI:57540"/>
    </ligand>
</feature>
<evidence type="ECO:0000256" key="2">
    <source>
        <dbReference type="ARBA" id="ARBA00022630"/>
    </source>
</evidence>
<evidence type="ECO:0000256" key="4">
    <source>
        <dbReference type="ARBA" id="ARBA00023002"/>
    </source>
</evidence>
<evidence type="ECO:0000256" key="8">
    <source>
        <dbReference type="PIRSR" id="PIRSR000350-2"/>
    </source>
</evidence>
<dbReference type="PRINTS" id="PR00411">
    <property type="entry name" value="PNDRDTASEI"/>
</dbReference>
<proteinExistence type="inferred from homology"/>
<dbReference type="InterPro" id="IPR004099">
    <property type="entry name" value="Pyr_nucl-diS_OxRdtase_dimer"/>
</dbReference>
<keyword evidence="6" id="KW-1015">Disulfide bond</keyword>
<dbReference type="GO" id="GO:0006103">
    <property type="term" value="P:2-oxoglutarate metabolic process"/>
    <property type="evidence" value="ECO:0007669"/>
    <property type="project" value="TreeGrafter"/>
</dbReference>
<dbReference type="Gene3D" id="3.50.50.60">
    <property type="entry name" value="FAD/NAD(P)-binding domain"/>
    <property type="match status" value="2"/>
</dbReference>
<dbReference type="GO" id="GO:0004148">
    <property type="term" value="F:dihydrolipoyl dehydrogenase (NADH) activity"/>
    <property type="evidence" value="ECO:0007669"/>
    <property type="project" value="TreeGrafter"/>
</dbReference>
<sequence>MTRDFDVAILGAGSAGYACALRAAQLGLRVALVDEGQVGGTCLHRGCIPTKAWLQAAKVRRTVAKAPSFGVLASLDGVDAAAVKGYADSVVGSLFKGLTGLVASRGITVIPERGRLVSDDGRGPGIETGGRTHRAGAVVIATGAAPVTLGLPVDGTRIITSEEALRLDALPGSAIVLGGGVIGVEFASMWADLGVKVTLLEATDRLLPAEEPGHSRILAKELARRGVDVRLGTSLTEATATDAGVRVLAGDAELTADLLLVAVGRKPSSSGLGLEEAGIGITATGHVVVDERLQTSARGVYAAGDLVSGPQLAHRGYAHGIYLAERIAQLQGAFAGTPTLPRDSDIPRVTYSSPQLASVGLTASQAGADAEVVDYHLTGNGRAQILRAPGEREIGVVRLVRRGGGQIVGMHVIGEDVSELIAEGALLVGWQAAPEDVAGIVHPHPSLGEAVAEANWALAGQPLHMHS</sequence>
<dbReference type="InterPro" id="IPR012999">
    <property type="entry name" value="Pyr_OxRdtase_I_AS"/>
</dbReference>
<reference evidence="15" key="1">
    <citation type="submission" date="2017-02" db="EMBL/GenBank/DDBJ databases">
        <title>Tessaracoccus aquaemaris sp. nov., isolated from the intestine of a Korean rockfish, Sebastes schlegelii, in a marine aquaculture pond.</title>
        <authorList>
            <person name="Tak E.J."/>
            <person name="Bae J.-W."/>
        </authorList>
    </citation>
    <scope>NUCLEOTIDE SEQUENCE [LARGE SCALE GENOMIC DNA]</scope>
    <source>
        <strain evidence="15">NSG39</strain>
    </source>
</reference>
<gene>
    <name evidence="14" type="ORF">BW730_08370</name>
</gene>
<protein>
    <submittedName>
        <fullName evidence="14">Dihydrolipoyl dehydrogenase</fullName>
    </submittedName>
</protein>
<dbReference type="EMBL" id="CP019606">
    <property type="protein sequence ID" value="AQP47504.1"/>
    <property type="molecule type" value="Genomic_DNA"/>
</dbReference>
<dbReference type="PANTHER" id="PTHR22912">
    <property type="entry name" value="DISULFIDE OXIDOREDUCTASE"/>
    <property type="match status" value="1"/>
</dbReference>
<feature type="binding site" evidence="9">
    <location>
        <position position="201"/>
    </location>
    <ligand>
        <name>NAD(+)</name>
        <dbReference type="ChEBI" id="CHEBI:57540"/>
    </ligand>
</feature>
<evidence type="ECO:0000313" key="15">
    <source>
        <dbReference type="Proteomes" id="UP000188145"/>
    </source>
</evidence>
<keyword evidence="2 11" id="KW-0285">Flavoprotein</keyword>
<dbReference type="InterPro" id="IPR050151">
    <property type="entry name" value="Class-I_Pyr_Nuc-Dis_Oxidored"/>
</dbReference>
<comment type="cofactor">
    <cofactor evidence="9">
        <name>FAD</name>
        <dbReference type="ChEBI" id="CHEBI:57692"/>
    </cofactor>
    <text evidence="9">Binds 1 FAD per subunit.</text>
</comment>
<dbReference type="SUPFAM" id="SSF55424">
    <property type="entry name" value="FAD/NAD-linked reductases, dimerisation (C-terminal) domain"/>
    <property type="match status" value="1"/>
</dbReference>
<feature type="binding site" evidence="9">
    <location>
        <position position="51"/>
    </location>
    <ligand>
        <name>FAD</name>
        <dbReference type="ChEBI" id="CHEBI:57692"/>
    </ligand>
</feature>
<dbReference type="InterPro" id="IPR036188">
    <property type="entry name" value="FAD/NAD-bd_sf"/>
</dbReference>
<evidence type="ECO:0000256" key="1">
    <source>
        <dbReference type="ARBA" id="ARBA00007532"/>
    </source>
</evidence>